<dbReference type="InterPro" id="IPR001427">
    <property type="entry name" value="RNaseA"/>
</dbReference>
<feature type="compositionally biased region" description="Gly residues" evidence="5">
    <location>
        <begin position="10"/>
        <end position="20"/>
    </location>
</feature>
<comment type="caution">
    <text evidence="7">The sequence shown here is derived from an EMBL/GenBank/DDBJ whole genome shotgun (WGS) entry which is preliminary data.</text>
</comment>
<dbReference type="GO" id="GO:0050830">
    <property type="term" value="P:defense response to Gram-positive bacterium"/>
    <property type="evidence" value="ECO:0007669"/>
    <property type="project" value="TreeGrafter"/>
</dbReference>
<feature type="domain" description="Ribonuclease A-domain" evidence="6">
    <location>
        <begin position="84"/>
        <end position="186"/>
    </location>
</feature>
<dbReference type="EMBL" id="QXTE01000721">
    <property type="protein sequence ID" value="TFJ96270.1"/>
    <property type="molecule type" value="Genomic_DNA"/>
</dbReference>
<organism evidence="7 8">
    <name type="scientific">Platysternon megacephalum</name>
    <name type="common">big-headed turtle</name>
    <dbReference type="NCBI Taxonomy" id="55544"/>
    <lineage>
        <taxon>Eukaryota</taxon>
        <taxon>Metazoa</taxon>
        <taxon>Chordata</taxon>
        <taxon>Craniata</taxon>
        <taxon>Vertebrata</taxon>
        <taxon>Euteleostomi</taxon>
        <taxon>Archelosauria</taxon>
        <taxon>Testudinata</taxon>
        <taxon>Testudines</taxon>
        <taxon>Cryptodira</taxon>
        <taxon>Durocryptodira</taxon>
        <taxon>Testudinoidea</taxon>
        <taxon>Platysternidae</taxon>
        <taxon>Platysternon</taxon>
    </lineage>
</organism>
<dbReference type="Gene3D" id="3.10.130.10">
    <property type="entry name" value="Ribonuclease A-like domain"/>
    <property type="match status" value="1"/>
</dbReference>
<reference evidence="7 8" key="2">
    <citation type="submission" date="2019-04" db="EMBL/GenBank/DDBJ databases">
        <title>The genome sequence of big-headed turtle.</title>
        <authorList>
            <person name="Gong S."/>
        </authorList>
    </citation>
    <scope>NUCLEOTIDE SEQUENCE [LARGE SCALE GENOMIC DNA]</scope>
    <source>
        <strain evidence="7">DO16091913</strain>
        <tissue evidence="7">Muscle</tissue>
    </source>
</reference>
<gene>
    <name evidence="7" type="ORF">DR999_PMT21957</name>
</gene>
<sequence>MGGVVEAAWGGKGKGLGPGGSMEESDPHPVLSPSISSLSPLQVDPVTDTDMAPRGPRPSLLLPLILLAACLALASGQTCVELNKIFQKHHVDYPRTVVPNPSSYCNTMMKRRGLYWTPVNTFIHTPPLSINSICLTGTPRPDGLRESRAFITVTICRYNPWIRSYSGTYVSRRIAIGCWNRLPVYYKE</sequence>
<comment type="subcellular location">
    <subcellularLocation>
        <location evidence="1">Secreted</location>
    </subcellularLocation>
</comment>
<feature type="compositionally biased region" description="Low complexity" evidence="5">
    <location>
        <begin position="29"/>
        <end position="41"/>
    </location>
</feature>
<dbReference type="Proteomes" id="UP000297703">
    <property type="component" value="Unassembled WGS sequence"/>
</dbReference>
<feature type="region of interest" description="Disordered" evidence="5">
    <location>
        <begin position="1"/>
        <end position="54"/>
    </location>
</feature>
<accession>A0A4D9DG83</accession>
<evidence type="ECO:0000256" key="3">
    <source>
        <dbReference type="ARBA" id="ARBA00022525"/>
    </source>
</evidence>
<evidence type="ECO:0000313" key="7">
    <source>
        <dbReference type="EMBL" id="TFJ96270.1"/>
    </source>
</evidence>
<dbReference type="AlphaFoldDB" id="A0A4D9DG83"/>
<keyword evidence="3" id="KW-0964">Secreted</keyword>
<evidence type="ECO:0000259" key="6">
    <source>
        <dbReference type="SMART" id="SM00092"/>
    </source>
</evidence>
<name>A0A4D9DG83_9SAUR</name>
<dbReference type="SUPFAM" id="SSF54076">
    <property type="entry name" value="RNase A-like"/>
    <property type="match status" value="1"/>
</dbReference>
<evidence type="ECO:0000256" key="4">
    <source>
        <dbReference type="ARBA" id="ARBA00023157"/>
    </source>
</evidence>
<proteinExistence type="inferred from homology"/>
<evidence type="ECO:0000256" key="2">
    <source>
        <dbReference type="ARBA" id="ARBA00005600"/>
    </source>
</evidence>
<dbReference type="Pfam" id="PF00074">
    <property type="entry name" value="RnaseA"/>
    <property type="match status" value="1"/>
</dbReference>
<evidence type="ECO:0000256" key="5">
    <source>
        <dbReference type="SAM" id="MobiDB-lite"/>
    </source>
</evidence>
<dbReference type="PANTHER" id="PTHR11437:SF10">
    <property type="entry name" value="ANGIOGENIN-RELATED"/>
    <property type="match status" value="1"/>
</dbReference>
<dbReference type="InterPro" id="IPR036816">
    <property type="entry name" value="RNaseA-like_dom_sf"/>
</dbReference>
<evidence type="ECO:0000313" key="8">
    <source>
        <dbReference type="Proteomes" id="UP000297703"/>
    </source>
</evidence>
<dbReference type="PANTHER" id="PTHR11437">
    <property type="entry name" value="RIBONUCLEASE"/>
    <property type="match status" value="1"/>
</dbReference>
<keyword evidence="8" id="KW-1185">Reference proteome</keyword>
<keyword evidence="4" id="KW-1015">Disulfide bond</keyword>
<dbReference type="GO" id="GO:0003676">
    <property type="term" value="F:nucleic acid binding"/>
    <property type="evidence" value="ECO:0007669"/>
    <property type="project" value="InterPro"/>
</dbReference>
<comment type="similarity">
    <text evidence="2">Belongs to the pancreatic ribonuclease family.</text>
</comment>
<reference evidence="7 8" key="1">
    <citation type="submission" date="2019-04" db="EMBL/GenBank/DDBJ databases">
        <title>Draft genome of the big-headed turtle Platysternon megacephalum.</title>
        <authorList>
            <person name="Gong S."/>
        </authorList>
    </citation>
    <scope>NUCLEOTIDE SEQUENCE [LARGE SCALE GENOMIC DNA]</scope>
    <source>
        <strain evidence="7">DO16091913</strain>
        <tissue evidence="7">Muscle</tissue>
    </source>
</reference>
<dbReference type="InterPro" id="IPR023412">
    <property type="entry name" value="RNaseA_domain"/>
</dbReference>
<evidence type="ECO:0000256" key="1">
    <source>
        <dbReference type="ARBA" id="ARBA00004613"/>
    </source>
</evidence>
<dbReference type="GO" id="GO:0004540">
    <property type="term" value="F:RNA nuclease activity"/>
    <property type="evidence" value="ECO:0007669"/>
    <property type="project" value="TreeGrafter"/>
</dbReference>
<dbReference type="SMART" id="SM00092">
    <property type="entry name" value="RNAse_Pc"/>
    <property type="match status" value="1"/>
</dbReference>
<dbReference type="GO" id="GO:0005576">
    <property type="term" value="C:extracellular region"/>
    <property type="evidence" value="ECO:0007669"/>
    <property type="project" value="UniProtKB-SubCell"/>
</dbReference>
<protein>
    <submittedName>
        <fullName evidence="7">dTDP-glucose 4,6-dehydratase</fullName>
    </submittedName>
</protein>
<dbReference type="OrthoDB" id="10374464at2759"/>